<evidence type="ECO:0000256" key="2">
    <source>
        <dbReference type="ARBA" id="ARBA00001946"/>
    </source>
</evidence>
<protein>
    <submittedName>
        <fullName evidence="8">Malate dehydrogenase (Oxaloacetate-decarboxylating)</fullName>
    </submittedName>
</protein>
<dbReference type="InterPro" id="IPR015884">
    <property type="entry name" value="Malic_enzyme_CS"/>
</dbReference>
<dbReference type="SMART" id="SM00919">
    <property type="entry name" value="Malic_M"/>
    <property type="match status" value="1"/>
</dbReference>
<evidence type="ECO:0000256" key="1">
    <source>
        <dbReference type="ARBA" id="ARBA00001936"/>
    </source>
</evidence>
<organism evidence="8 9">
    <name type="scientific">Lacrimispora sphenoides JCM 1415</name>
    <dbReference type="NCBI Taxonomy" id="1297793"/>
    <lineage>
        <taxon>Bacteria</taxon>
        <taxon>Bacillati</taxon>
        <taxon>Bacillota</taxon>
        <taxon>Clostridia</taxon>
        <taxon>Lachnospirales</taxon>
        <taxon>Lachnospiraceae</taxon>
        <taxon>Lacrimispora</taxon>
    </lineage>
</organism>
<evidence type="ECO:0000313" key="8">
    <source>
        <dbReference type="EMBL" id="SET79482.1"/>
    </source>
</evidence>
<dbReference type="PIRSF" id="PIRSF000106">
    <property type="entry name" value="ME"/>
    <property type="match status" value="1"/>
</dbReference>
<feature type="domain" description="Malic enzyme N-terminal" evidence="7">
    <location>
        <begin position="15"/>
        <end position="148"/>
    </location>
</feature>
<dbReference type="Pfam" id="PF00390">
    <property type="entry name" value="malic"/>
    <property type="match status" value="1"/>
</dbReference>
<evidence type="ECO:0000259" key="6">
    <source>
        <dbReference type="SMART" id="SM00919"/>
    </source>
</evidence>
<dbReference type="EMBL" id="LT630003">
    <property type="protein sequence ID" value="SET79482.1"/>
    <property type="molecule type" value="Genomic_DNA"/>
</dbReference>
<dbReference type="InterPro" id="IPR051674">
    <property type="entry name" value="Malate_Decarboxylase"/>
</dbReference>
<evidence type="ECO:0000256" key="5">
    <source>
        <dbReference type="ARBA" id="ARBA00023002"/>
    </source>
</evidence>
<dbReference type="Gene3D" id="3.40.50.10380">
    <property type="entry name" value="Malic enzyme, N-terminal domain"/>
    <property type="match status" value="1"/>
</dbReference>
<keyword evidence="5" id="KW-0560">Oxidoreductase</keyword>
<dbReference type="RefSeq" id="WP_100042227.1">
    <property type="nucleotide sequence ID" value="NZ_LT630003.1"/>
</dbReference>
<evidence type="ECO:0000256" key="4">
    <source>
        <dbReference type="ARBA" id="ARBA00022723"/>
    </source>
</evidence>
<dbReference type="Gene3D" id="3.40.50.720">
    <property type="entry name" value="NAD(P)-binding Rossmann-like Domain"/>
    <property type="match status" value="1"/>
</dbReference>
<reference evidence="8 9" key="1">
    <citation type="submission" date="2016-10" db="EMBL/GenBank/DDBJ databases">
        <authorList>
            <person name="Varghese N."/>
            <person name="Submissions S."/>
        </authorList>
    </citation>
    <scope>NUCLEOTIDE SEQUENCE [LARGE SCALE GENOMIC DNA]</scope>
    <source>
        <strain evidence="8 9">ATCC 19403</strain>
    </source>
</reference>
<dbReference type="PANTHER" id="PTHR43237">
    <property type="entry name" value="NADP-DEPENDENT MALIC ENZYME"/>
    <property type="match status" value="1"/>
</dbReference>
<sequence length="384" mass="40623">MTTNEKALLLHEEWKGKLEIISKAKVKSREDLALAYTPGVAEPCKVIAGDPEAAYLYTIKSNTIAVVSDGSAVLGLGNIGPLAAMPVMEGKAVLFKEFGGINAIPICLDTQDTEEIIKTVVNIAPAFGGINLEDISAPRCFEIEERLKELLDIPVFHDDQHGTAIVVLAGIINALKVTGKKKEECKIVVNGAGSAGIAITKLLLSYGFLHITMCDRAGILAKGMEGLNWMQEKMMDVTNLEGIHGSLADAMKGSDIFVGVSAPGIVTEEMVASMNPDAILFAMANPVPEIMPDLAKAAGAKVVGTGRSDFPNQVNNVVVFPGIFKGALEGRATAITEDMKLAAATAIAGLVAPSELNENNILPEAFDPRVASVVSQAVKEYIRQ</sequence>
<evidence type="ECO:0000259" key="7">
    <source>
        <dbReference type="SMART" id="SM01274"/>
    </source>
</evidence>
<dbReference type="SUPFAM" id="SSF51735">
    <property type="entry name" value="NAD(P)-binding Rossmann-fold domains"/>
    <property type="match status" value="1"/>
</dbReference>
<name>A0ABY1C874_9FIRM</name>
<accession>A0ABY1C874</accession>
<dbReference type="Proteomes" id="UP000198970">
    <property type="component" value="Chromosome I"/>
</dbReference>
<proteinExistence type="inferred from homology"/>
<feature type="domain" description="Malic enzyme NAD-binding" evidence="6">
    <location>
        <begin position="160"/>
        <end position="383"/>
    </location>
</feature>
<keyword evidence="9" id="KW-1185">Reference proteome</keyword>
<evidence type="ECO:0000256" key="3">
    <source>
        <dbReference type="ARBA" id="ARBA00008785"/>
    </source>
</evidence>
<gene>
    <name evidence="8" type="ORF">SAMN02745906_1967</name>
</gene>
<keyword evidence="4" id="KW-0479">Metal-binding</keyword>
<dbReference type="InterPro" id="IPR045213">
    <property type="entry name" value="Malic_NAD-bd_bact_type"/>
</dbReference>
<dbReference type="PROSITE" id="PS00331">
    <property type="entry name" value="MALIC_ENZYMES"/>
    <property type="match status" value="1"/>
</dbReference>
<dbReference type="InterPro" id="IPR036291">
    <property type="entry name" value="NAD(P)-bd_dom_sf"/>
</dbReference>
<comment type="similarity">
    <text evidence="3">Belongs to the malic enzymes family.</text>
</comment>
<dbReference type="CDD" id="cd05311">
    <property type="entry name" value="NAD_bind_2_malic_enz"/>
    <property type="match status" value="1"/>
</dbReference>
<dbReference type="InterPro" id="IPR046346">
    <property type="entry name" value="Aminoacid_DH-like_N_sf"/>
</dbReference>
<dbReference type="InterPro" id="IPR037062">
    <property type="entry name" value="Malic_N_dom_sf"/>
</dbReference>
<comment type="cofactor">
    <cofactor evidence="2">
        <name>Mg(2+)</name>
        <dbReference type="ChEBI" id="CHEBI:18420"/>
    </cofactor>
</comment>
<dbReference type="Pfam" id="PF03949">
    <property type="entry name" value="Malic_M"/>
    <property type="match status" value="1"/>
</dbReference>
<dbReference type="PANTHER" id="PTHR43237:SF4">
    <property type="entry name" value="NADP-DEPENDENT MALIC ENZYME"/>
    <property type="match status" value="1"/>
</dbReference>
<evidence type="ECO:0000313" key="9">
    <source>
        <dbReference type="Proteomes" id="UP000198970"/>
    </source>
</evidence>
<dbReference type="SMART" id="SM01274">
    <property type="entry name" value="malic"/>
    <property type="match status" value="1"/>
</dbReference>
<comment type="cofactor">
    <cofactor evidence="1">
        <name>Mn(2+)</name>
        <dbReference type="ChEBI" id="CHEBI:29035"/>
    </cofactor>
</comment>
<dbReference type="InterPro" id="IPR012301">
    <property type="entry name" value="Malic_N_dom"/>
</dbReference>
<dbReference type="SUPFAM" id="SSF53223">
    <property type="entry name" value="Aminoacid dehydrogenase-like, N-terminal domain"/>
    <property type="match status" value="1"/>
</dbReference>
<dbReference type="InterPro" id="IPR001891">
    <property type="entry name" value="Malic_OxRdtase"/>
</dbReference>
<dbReference type="InterPro" id="IPR012302">
    <property type="entry name" value="Malic_NAD-bd"/>
</dbReference>